<name>A0A1H1F4Z6_9MICC</name>
<feature type="transmembrane region" description="Helical" evidence="7">
    <location>
        <begin position="502"/>
        <end position="522"/>
    </location>
</feature>
<feature type="transmembrane region" description="Helical" evidence="7">
    <location>
        <begin position="356"/>
        <end position="375"/>
    </location>
</feature>
<feature type="transmembrane region" description="Helical" evidence="7">
    <location>
        <begin position="85"/>
        <end position="109"/>
    </location>
</feature>
<evidence type="ECO:0000256" key="1">
    <source>
        <dbReference type="ARBA" id="ARBA00004651"/>
    </source>
</evidence>
<reference evidence="9 10" key="1">
    <citation type="submission" date="2016-10" db="EMBL/GenBank/DDBJ databases">
        <authorList>
            <person name="de Groot N.N."/>
        </authorList>
    </citation>
    <scope>NUCLEOTIDE SEQUENCE [LARGE SCALE GENOMIC DNA]</scope>
    <source>
        <strain evidence="9 10">DSM 20117</strain>
    </source>
</reference>
<keyword evidence="4 7" id="KW-1133">Transmembrane helix</keyword>
<dbReference type="KEGG" id="acry:AC20117_01240"/>
<keyword evidence="3 7" id="KW-0812">Transmembrane</keyword>
<evidence type="ECO:0000256" key="3">
    <source>
        <dbReference type="ARBA" id="ARBA00022692"/>
    </source>
</evidence>
<dbReference type="Pfam" id="PF05425">
    <property type="entry name" value="CopD"/>
    <property type="match status" value="1"/>
</dbReference>
<feature type="transmembrane region" description="Helical" evidence="7">
    <location>
        <begin position="387"/>
        <end position="409"/>
    </location>
</feature>
<feature type="transmembrane region" description="Helical" evidence="7">
    <location>
        <begin position="421"/>
        <end position="444"/>
    </location>
</feature>
<feature type="transmembrane region" description="Helical" evidence="7">
    <location>
        <begin position="587"/>
        <end position="605"/>
    </location>
</feature>
<evidence type="ECO:0000259" key="8">
    <source>
        <dbReference type="Pfam" id="PF05425"/>
    </source>
</evidence>
<sequence>MAIGIRPAASVVLVAAALLSLVWAYVHGGGSEPGLLDKSGPLVLWGLPVAKLCFNAAAAGTIGALALGAYAIPSRGPAFARVVRFAGRAAVLWVVSAAALCVLGFHAVANTAPFSAGSGALLVSFLVAPGPGRTAAASVLMAAVVVVLCFSIRSRREAFATALVAVAGLVPPVLSSHAAGGVDHADSTVSLALHVAAAAVWMGGLLTLFVLRRTLTDVGLGTVVRRYSTLALASFMVLAVSGLLSAWAAIGSLGQLASPYGSIVLAKTAALVVLGAFGAVQRRAAIARLHRDPGRGTRPFAMLVVLELVVMAAASGLAAALGRTSPPTGASSASSASVLPGPGIREAVTRWELDPLWTLLCGFAVVLYLAGVRRLRHSGERWPVRRTGLWLLGIAVLFTVTNGGLHVYQAELLSVHVLTQMLLTAVIPLLLVPAAPLTLAELTIRPETGGTPSAGGFIRNIVRPLLNAAAAKPVIPALVLAATLLAFYYSPLLEYSARTQPGYGLMTLVALSSGCLFTAVLTRPLGPSHPKDRAARFSVLAGTAVLYAVYGQALQAQAPVLGQPWETAAGNPWPASWAATPETGGQFLLILAAVSLAALAVVVLFRSREERRSEPAQAAADKLSVRNGNRPRVR</sequence>
<evidence type="ECO:0000313" key="9">
    <source>
        <dbReference type="EMBL" id="SDQ95844.1"/>
    </source>
</evidence>
<dbReference type="Pfam" id="PF09678">
    <property type="entry name" value="Caa3_CtaG"/>
    <property type="match status" value="1"/>
</dbReference>
<feature type="transmembrane region" description="Helical" evidence="7">
    <location>
        <begin position="232"/>
        <end position="254"/>
    </location>
</feature>
<feature type="transmembrane region" description="Helical" evidence="7">
    <location>
        <begin position="191"/>
        <end position="211"/>
    </location>
</feature>
<gene>
    <name evidence="9" type="ORF">SAMN04489742_3247</name>
</gene>
<dbReference type="PANTHER" id="PTHR34820">
    <property type="entry name" value="INNER MEMBRANE PROTEIN YEBZ"/>
    <property type="match status" value="1"/>
</dbReference>
<evidence type="ECO:0000256" key="2">
    <source>
        <dbReference type="ARBA" id="ARBA00022475"/>
    </source>
</evidence>
<dbReference type="PANTHER" id="PTHR34820:SF4">
    <property type="entry name" value="INNER MEMBRANE PROTEIN YEBZ"/>
    <property type="match status" value="1"/>
</dbReference>
<keyword evidence="2" id="KW-1003">Cell membrane</keyword>
<dbReference type="STRING" id="37928.SAMN04489742_3247"/>
<evidence type="ECO:0000313" key="10">
    <source>
        <dbReference type="Proteomes" id="UP000181917"/>
    </source>
</evidence>
<feature type="transmembrane region" description="Helical" evidence="7">
    <location>
        <begin position="465"/>
        <end position="490"/>
    </location>
</feature>
<dbReference type="EMBL" id="FNKH01000002">
    <property type="protein sequence ID" value="SDQ95844.1"/>
    <property type="molecule type" value="Genomic_DNA"/>
</dbReference>
<dbReference type="InterPro" id="IPR019108">
    <property type="entry name" value="Caa3_assmbl_CtaG-rel"/>
</dbReference>
<evidence type="ECO:0000256" key="4">
    <source>
        <dbReference type="ARBA" id="ARBA00022989"/>
    </source>
</evidence>
<feature type="transmembrane region" description="Helical" evidence="7">
    <location>
        <begin position="134"/>
        <end position="152"/>
    </location>
</feature>
<accession>A0A1H1F4Z6</accession>
<feature type="domain" description="Copper resistance protein D" evidence="8">
    <location>
        <begin position="223"/>
        <end position="321"/>
    </location>
</feature>
<keyword evidence="10" id="KW-1185">Reference proteome</keyword>
<dbReference type="RefSeq" id="WP_074701345.1">
    <property type="nucleotide sequence ID" value="NZ_CP018863.1"/>
</dbReference>
<feature type="transmembrane region" description="Helical" evidence="7">
    <location>
        <begin position="300"/>
        <end position="321"/>
    </location>
</feature>
<dbReference type="Proteomes" id="UP000181917">
    <property type="component" value="Unassembled WGS sequence"/>
</dbReference>
<feature type="transmembrane region" description="Helical" evidence="7">
    <location>
        <begin position="534"/>
        <end position="553"/>
    </location>
</feature>
<feature type="transmembrane region" description="Helical" evidence="7">
    <location>
        <begin position="260"/>
        <end position="280"/>
    </location>
</feature>
<evidence type="ECO:0000256" key="5">
    <source>
        <dbReference type="ARBA" id="ARBA00023136"/>
    </source>
</evidence>
<feature type="region of interest" description="Disordered" evidence="6">
    <location>
        <begin position="615"/>
        <end position="634"/>
    </location>
</feature>
<protein>
    <submittedName>
        <fullName evidence="9">Putative copper resistance protein D</fullName>
    </submittedName>
</protein>
<organism evidence="9 10">
    <name type="scientific">Crystallibacter crystallopoietes</name>
    <dbReference type="NCBI Taxonomy" id="37928"/>
    <lineage>
        <taxon>Bacteria</taxon>
        <taxon>Bacillati</taxon>
        <taxon>Actinomycetota</taxon>
        <taxon>Actinomycetes</taxon>
        <taxon>Micrococcales</taxon>
        <taxon>Micrococcaceae</taxon>
        <taxon>Crystallibacter</taxon>
    </lineage>
</organism>
<evidence type="ECO:0000256" key="6">
    <source>
        <dbReference type="SAM" id="MobiDB-lite"/>
    </source>
</evidence>
<dbReference type="InterPro" id="IPR032694">
    <property type="entry name" value="CopC/D"/>
</dbReference>
<keyword evidence="5 7" id="KW-0472">Membrane</keyword>
<dbReference type="GO" id="GO:0006825">
    <property type="term" value="P:copper ion transport"/>
    <property type="evidence" value="ECO:0007669"/>
    <property type="project" value="InterPro"/>
</dbReference>
<dbReference type="AlphaFoldDB" id="A0A1H1F4Z6"/>
<feature type="transmembrane region" description="Helical" evidence="7">
    <location>
        <begin position="159"/>
        <end position="179"/>
    </location>
</feature>
<feature type="transmembrane region" description="Helical" evidence="7">
    <location>
        <begin position="48"/>
        <end position="73"/>
    </location>
</feature>
<dbReference type="InterPro" id="IPR008457">
    <property type="entry name" value="Cu-R_CopD_dom"/>
</dbReference>
<dbReference type="GO" id="GO:0005886">
    <property type="term" value="C:plasma membrane"/>
    <property type="evidence" value="ECO:0007669"/>
    <property type="project" value="UniProtKB-SubCell"/>
</dbReference>
<comment type="subcellular location">
    <subcellularLocation>
        <location evidence="1">Cell membrane</location>
        <topology evidence="1">Multi-pass membrane protein</topology>
    </subcellularLocation>
</comment>
<evidence type="ECO:0000256" key="7">
    <source>
        <dbReference type="SAM" id="Phobius"/>
    </source>
</evidence>
<proteinExistence type="predicted"/>